<name>A0A383VN45_TETOB</name>
<dbReference type="Pfam" id="PF12937">
    <property type="entry name" value="F-box-like"/>
    <property type="match status" value="1"/>
</dbReference>
<evidence type="ECO:0000313" key="4">
    <source>
        <dbReference type="EMBL" id="SZX66249.1"/>
    </source>
</evidence>
<proteinExistence type="predicted"/>
<dbReference type="Gene3D" id="1.20.1280.50">
    <property type="match status" value="1"/>
</dbReference>
<feature type="region of interest" description="Disordered" evidence="2">
    <location>
        <begin position="686"/>
        <end position="714"/>
    </location>
</feature>
<protein>
    <recommendedName>
        <fullName evidence="3">F-box domain-containing protein</fullName>
    </recommendedName>
</protein>
<gene>
    <name evidence="4" type="ORF">BQ4739_LOCUS6684</name>
</gene>
<comment type="subcellular location">
    <subcellularLocation>
        <location evidence="1">Cytoplasm</location>
        <location evidence="1">Cytoskeleton</location>
        <location evidence="1">Cilium axoneme</location>
    </subcellularLocation>
</comment>
<dbReference type="SUPFAM" id="SSF81383">
    <property type="entry name" value="F-box domain"/>
    <property type="match status" value="1"/>
</dbReference>
<dbReference type="AlphaFoldDB" id="A0A383VN45"/>
<feature type="region of interest" description="Disordered" evidence="2">
    <location>
        <begin position="493"/>
        <end position="513"/>
    </location>
</feature>
<dbReference type="SUPFAM" id="SSF52047">
    <property type="entry name" value="RNI-like"/>
    <property type="match status" value="1"/>
</dbReference>
<reference evidence="4 5" key="1">
    <citation type="submission" date="2016-10" db="EMBL/GenBank/DDBJ databases">
        <authorList>
            <person name="Cai Z."/>
        </authorList>
    </citation>
    <scope>NUCLEOTIDE SEQUENCE [LARGE SCALE GENOMIC DNA]</scope>
</reference>
<dbReference type="InterPro" id="IPR036047">
    <property type="entry name" value="F-box-like_dom_sf"/>
</dbReference>
<dbReference type="InterPro" id="IPR001810">
    <property type="entry name" value="F-box_dom"/>
</dbReference>
<dbReference type="EMBL" id="FNXT01000690">
    <property type="protein sequence ID" value="SZX66249.1"/>
    <property type="molecule type" value="Genomic_DNA"/>
</dbReference>
<dbReference type="Proteomes" id="UP000256970">
    <property type="component" value="Unassembled WGS sequence"/>
</dbReference>
<dbReference type="GO" id="GO:0005930">
    <property type="term" value="C:axoneme"/>
    <property type="evidence" value="ECO:0007669"/>
    <property type="project" value="UniProtKB-SubCell"/>
</dbReference>
<dbReference type="GO" id="GO:0031146">
    <property type="term" value="P:SCF-dependent proteasomal ubiquitin-dependent protein catabolic process"/>
    <property type="evidence" value="ECO:0007669"/>
    <property type="project" value="TreeGrafter"/>
</dbReference>
<sequence length="735" mass="78667">MGHHPSTKNTACSGRVASCFTLPTPMLVHVLSYLQPAQRLGSAALVCKAWREAANAATSSIAYLFDYADYDASSRQLASMTAWLERGAAQQVTSIDLHCGWGEDECDFGEVYLPLQQLGKLRTLKLVSLDLLKEPLPGTSSSSSSVAGINPLAAMSSSLTALELWDVTLPSFDSMPELFRCMASLSKLQRLELTSVRTEPPAHDYTVRITRRREGSCSSAYTCTLADALCQMPQLTRLRLDEQTECQLRWKHSPGPMGAAIAGLQQLQQLELCDLDAAEAEPHMLFRRLPASITRLLVTRAHVNFTHTETPGLATLTALRELFLTGVLGVDPAVLSSCASSLTQLAVGQAWDDRSLSSMVRVLPQLQQLQCLLLSHSPYGNDDPAAPAPQLPADDCALLLSPAKLTSLTLRDIGLAPGGTKRLFTANGGALRALGITFFNPRQQHTPPLTRSDLGSLVKAWPQLQHLQLIGAVAEAPAAAAVAAAAAAAWPQPADEGVASDDDDDAAYESDADEQADAAAAAAPAMRAGWCTLQQLTALTSLRAGSREMGDAALQELAALTRLKSLSLQQCINVTAVGVLQLTRLTGLTSLDVYDTDEKGWSEEALGTISKRGILLERKASQPLWQQLYNLCRDHNIDCVQELLEQQEQLVERQAQQLKVQALQLGELQGAQLRIKQLEQQLAAALAGPAPRMTRSKSRKGNADPQRPAQPTLQMAVAAAGAPAVAAAATAGGHA</sequence>
<organism evidence="4 5">
    <name type="scientific">Tetradesmus obliquus</name>
    <name type="common">Green alga</name>
    <name type="synonym">Acutodesmus obliquus</name>
    <dbReference type="NCBI Taxonomy" id="3088"/>
    <lineage>
        <taxon>Eukaryota</taxon>
        <taxon>Viridiplantae</taxon>
        <taxon>Chlorophyta</taxon>
        <taxon>core chlorophytes</taxon>
        <taxon>Chlorophyceae</taxon>
        <taxon>CS clade</taxon>
        <taxon>Sphaeropleales</taxon>
        <taxon>Scenedesmaceae</taxon>
        <taxon>Tetradesmus</taxon>
    </lineage>
</organism>
<evidence type="ECO:0000256" key="1">
    <source>
        <dbReference type="ARBA" id="ARBA00004430"/>
    </source>
</evidence>
<feature type="domain" description="F-box" evidence="3">
    <location>
        <begin position="21"/>
        <end position="55"/>
    </location>
</feature>
<evidence type="ECO:0000313" key="5">
    <source>
        <dbReference type="Proteomes" id="UP000256970"/>
    </source>
</evidence>
<keyword evidence="5" id="KW-1185">Reference proteome</keyword>
<evidence type="ECO:0000259" key="3">
    <source>
        <dbReference type="Pfam" id="PF12937"/>
    </source>
</evidence>
<dbReference type="PANTHER" id="PTHR13318">
    <property type="entry name" value="PARTNER OF PAIRED, ISOFORM B-RELATED"/>
    <property type="match status" value="1"/>
</dbReference>
<dbReference type="Gene3D" id="3.80.10.10">
    <property type="entry name" value="Ribonuclease Inhibitor"/>
    <property type="match status" value="2"/>
</dbReference>
<dbReference type="GO" id="GO:0019005">
    <property type="term" value="C:SCF ubiquitin ligase complex"/>
    <property type="evidence" value="ECO:0007669"/>
    <property type="project" value="TreeGrafter"/>
</dbReference>
<feature type="compositionally biased region" description="Acidic residues" evidence="2">
    <location>
        <begin position="498"/>
        <end position="513"/>
    </location>
</feature>
<evidence type="ECO:0000256" key="2">
    <source>
        <dbReference type="SAM" id="MobiDB-lite"/>
    </source>
</evidence>
<dbReference type="InterPro" id="IPR032675">
    <property type="entry name" value="LRR_dom_sf"/>
</dbReference>
<accession>A0A383VN45</accession>